<dbReference type="Proteomes" id="UP000231693">
    <property type="component" value="Unassembled WGS sequence"/>
</dbReference>
<feature type="signal peptide" evidence="2">
    <location>
        <begin position="1"/>
        <end position="28"/>
    </location>
</feature>
<proteinExistence type="predicted"/>
<protein>
    <recommendedName>
        <fullName evidence="5">Copper(I)-binding protein</fullName>
    </recommendedName>
</protein>
<organism evidence="3 4">
    <name type="scientific">Sediminihabitans luteus</name>
    <dbReference type="NCBI Taxonomy" id="1138585"/>
    <lineage>
        <taxon>Bacteria</taxon>
        <taxon>Bacillati</taxon>
        <taxon>Actinomycetota</taxon>
        <taxon>Actinomycetes</taxon>
        <taxon>Micrococcales</taxon>
        <taxon>Cellulomonadaceae</taxon>
        <taxon>Sediminihabitans</taxon>
    </lineage>
</organism>
<keyword evidence="2" id="KW-0732">Signal</keyword>
<evidence type="ECO:0000313" key="3">
    <source>
        <dbReference type="EMBL" id="PJJ69175.1"/>
    </source>
</evidence>
<feature type="chain" id="PRO_5014851149" description="Copper(I)-binding protein" evidence="2">
    <location>
        <begin position="29"/>
        <end position="272"/>
    </location>
</feature>
<reference evidence="3 4" key="1">
    <citation type="submission" date="2017-11" db="EMBL/GenBank/DDBJ databases">
        <title>Genomic Encyclopedia of Archaeal and Bacterial Type Strains, Phase II (KMG-II): From Individual Species to Whole Genera.</title>
        <authorList>
            <person name="Goeker M."/>
        </authorList>
    </citation>
    <scope>NUCLEOTIDE SEQUENCE [LARGE SCALE GENOMIC DNA]</scope>
    <source>
        <strain evidence="3 4">DSM 25478</strain>
    </source>
</reference>
<dbReference type="EMBL" id="PGFE01000005">
    <property type="protein sequence ID" value="PJJ69175.1"/>
    <property type="molecule type" value="Genomic_DNA"/>
</dbReference>
<evidence type="ECO:0000256" key="1">
    <source>
        <dbReference type="SAM" id="MobiDB-lite"/>
    </source>
</evidence>
<evidence type="ECO:0000313" key="4">
    <source>
        <dbReference type="Proteomes" id="UP000231693"/>
    </source>
</evidence>
<keyword evidence="4" id="KW-1185">Reference proteome</keyword>
<dbReference type="AlphaFoldDB" id="A0A2M9CCR2"/>
<sequence length="272" mass="27408">MTRSVQLVVRAVVLAGIALGAAGCSAGAADVRADGPATATGTATAGGGTPVSAAPDGGSSPEKREPGQGEELEIVESAAWPGEMGDLAYAVVVENPSDELAYFSSGFDISVMGVDNQQLDASTTYVTVAPGARTAIMGGFSDIYGRGATYLMVDTPEVATVVEPGSVGYYEVLDAEIMTRADGRTGISGSVVSHFATDQEHFGVAAVLRDADGEIVDAAGGFVLAEPDGPVLDTFAPGTTASYWVDLDVDGAADLVPEVFVVPAGTGQGPNQ</sequence>
<dbReference type="RefSeq" id="WP_157802646.1">
    <property type="nucleotide sequence ID" value="NZ_BOOX01000005.1"/>
</dbReference>
<evidence type="ECO:0000256" key="2">
    <source>
        <dbReference type="SAM" id="SignalP"/>
    </source>
</evidence>
<dbReference type="PROSITE" id="PS51257">
    <property type="entry name" value="PROKAR_LIPOPROTEIN"/>
    <property type="match status" value="1"/>
</dbReference>
<feature type="region of interest" description="Disordered" evidence="1">
    <location>
        <begin position="38"/>
        <end position="70"/>
    </location>
</feature>
<dbReference type="OrthoDB" id="5056950at2"/>
<name>A0A2M9CCR2_9CELL</name>
<accession>A0A2M9CCR2</accession>
<comment type="caution">
    <text evidence="3">The sequence shown here is derived from an EMBL/GenBank/DDBJ whole genome shotgun (WGS) entry which is preliminary data.</text>
</comment>
<evidence type="ECO:0008006" key="5">
    <source>
        <dbReference type="Google" id="ProtNLM"/>
    </source>
</evidence>
<gene>
    <name evidence="3" type="ORF">CLV28_2637</name>
</gene>